<dbReference type="Pfam" id="PF14334">
    <property type="entry name" value="DUF4390"/>
    <property type="match status" value="1"/>
</dbReference>
<dbReference type="Proteomes" id="UP001193680">
    <property type="component" value="Unassembled WGS sequence"/>
</dbReference>
<dbReference type="InterPro" id="IPR025500">
    <property type="entry name" value="DUF4390"/>
</dbReference>
<keyword evidence="2" id="KW-1185">Reference proteome</keyword>
<sequence>MEQSARSFCFWSTFGKNLRAGLGIFLLLCLSCAGWASDEILIVRVSDYQNQRELLIDSESKFHLPEKVTAAIHHEIPLLFTTTIVLTESASFLGIKYQRTRRTIEYQTQLYAYGVNHHYVLYNTRNQNVQSFPTLDAALETLGTLQSFPIATLSELHPQQRYTIKMRIKLDYWKLPAPLIIDAMMDSDWRINSGWFETFLKTPQSWQ</sequence>
<evidence type="ECO:0000313" key="2">
    <source>
        <dbReference type="Proteomes" id="UP001193680"/>
    </source>
</evidence>
<proteinExistence type="predicted"/>
<organism evidence="1 2">
    <name type="scientific">Thiomicrorhabdus heinhorstiae</name>
    <dbReference type="NCBI Taxonomy" id="2748010"/>
    <lineage>
        <taxon>Bacteria</taxon>
        <taxon>Pseudomonadati</taxon>
        <taxon>Pseudomonadota</taxon>
        <taxon>Gammaproteobacteria</taxon>
        <taxon>Thiotrichales</taxon>
        <taxon>Piscirickettsiaceae</taxon>
        <taxon>Thiomicrorhabdus</taxon>
    </lineage>
</organism>
<dbReference type="RefSeq" id="WP_185977675.1">
    <property type="nucleotide sequence ID" value="NZ_JACBGI020000004.1"/>
</dbReference>
<dbReference type="EMBL" id="JACBGI020000004">
    <property type="protein sequence ID" value="MBF6057527.1"/>
    <property type="molecule type" value="Genomic_DNA"/>
</dbReference>
<comment type="caution">
    <text evidence="1">The sequence shown here is derived from an EMBL/GenBank/DDBJ whole genome shotgun (WGS) entry which is preliminary data.</text>
</comment>
<protein>
    <submittedName>
        <fullName evidence="1">DUF4390 domain-containing protein</fullName>
    </submittedName>
</protein>
<name>A0ABS0BZK3_9GAMM</name>
<evidence type="ECO:0000313" key="1">
    <source>
        <dbReference type="EMBL" id="MBF6057527.1"/>
    </source>
</evidence>
<reference evidence="1 2" key="1">
    <citation type="submission" date="2020-11" db="EMBL/GenBank/DDBJ databases">
        <title>Sulfur oxidizing isolate from Hospital Hole Sinkhole.</title>
        <authorList>
            <person name="Scott K.M."/>
        </authorList>
    </citation>
    <scope>NUCLEOTIDE SEQUENCE [LARGE SCALE GENOMIC DNA]</scope>
    <source>
        <strain evidence="1 2">HH1</strain>
    </source>
</reference>
<accession>A0ABS0BZK3</accession>
<gene>
    <name evidence="1" type="ORF">H8792_004155</name>
</gene>